<organism evidence="1 2">
    <name type="scientific">Pseudocercospora eumusae</name>
    <dbReference type="NCBI Taxonomy" id="321146"/>
    <lineage>
        <taxon>Eukaryota</taxon>
        <taxon>Fungi</taxon>
        <taxon>Dikarya</taxon>
        <taxon>Ascomycota</taxon>
        <taxon>Pezizomycotina</taxon>
        <taxon>Dothideomycetes</taxon>
        <taxon>Dothideomycetidae</taxon>
        <taxon>Mycosphaerellales</taxon>
        <taxon>Mycosphaerellaceae</taxon>
        <taxon>Pseudocercospora</taxon>
    </lineage>
</organism>
<reference evidence="1 2" key="1">
    <citation type="submission" date="2015-07" db="EMBL/GenBank/DDBJ databases">
        <title>Comparative genomics of the Sigatoka disease complex on banana suggests a link between parallel evolutionary changes in Pseudocercospora fijiensis and Pseudocercospora eumusae and increased virulence on the banana host.</title>
        <authorList>
            <person name="Chang T.-C."/>
            <person name="Salvucci A."/>
            <person name="Crous P.W."/>
            <person name="Stergiopoulos I."/>
        </authorList>
    </citation>
    <scope>NUCLEOTIDE SEQUENCE [LARGE SCALE GENOMIC DNA]</scope>
    <source>
        <strain evidence="1 2">CBS 114824</strain>
    </source>
</reference>
<keyword evidence="2" id="KW-1185">Reference proteome</keyword>
<sequence>MPWLGSFAGSRAIACLKRSTKVVTLAKGGSSCSYMRTLHVLFTYQVALPVAIIHQIASVRPTAVPEGVSGPLRFQGLIARHKTFEFFDVDIRAIDTVTWPQDCVDVFYEAMEAIKSRRMGLCDAGASDPASLQDGCVFAAMVSDE</sequence>
<evidence type="ECO:0000313" key="2">
    <source>
        <dbReference type="Proteomes" id="UP000070133"/>
    </source>
</evidence>
<proteinExistence type="predicted"/>
<evidence type="ECO:0000313" key="1">
    <source>
        <dbReference type="EMBL" id="KXT00259.1"/>
    </source>
</evidence>
<dbReference type="AlphaFoldDB" id="A0A139HD08"/>
<gene>
    <name evidence="1" type="ORF">AC578_1221</name>
</gene>
<accession>A0A139HD08</accession>
<protein>
    <submittedName>
        <fullName evidence="1">Uncharacterized protein</fullName>
    </submittedName>
</protein>
<dbReference type="EMBL" id="LFZN01000077">
    <property type="protein sequence ID" value="KXT00259.1"/>
    <property type="molecule type" value="Genomic_DNA"/>
</dbReference>
<comment type="caution">
    <text evidence="1">The sequence shown here is derived from an EMBL/GenBank/DDBJ whole genome shotgun (WGS) entry which is preliminary data.</text>
</comment>
<name>A0A139HD08_9PEZI</name>
<dbReference type="Proteomes" id="UP000070133">
    <property type="component" value="Unassembled WGS sequence"/>
</dbReference>